<dbReference type="RefSeq" id="WP_106539109.1">
    <property type="nucleotide sequence ID" value="NZ_PYGE01000019.1"/>
</dbReference>
<proteinExistence type="predicted"/>
<evidence type="ECO:0000256" key="1">
    <source>
        <dbReference type="ARBA" id="ARBA00022630"/>
    </source>
</evidence>
<dbReference type="GO" id="GO:0008726">
    <property type="term" value="F:alkanesulfonate monooxygenase activity"/>
    <property type="evidence" value="ECO:0007669"/>
    <property type="project" value="TreeGrafter"/>
</dbReference>
<keyword evidence="2" id="KW-0288">FMN</keyword>
<evidence type="ECO:0000313" key="7">
    <source>
        <dbReference type="Proteomes" id="UP000243528"/>
    </source>
</evidence>
<evidence type="ECO:0000256" key="2">
    <source>
        <dbReference type="ARBA" id="ARBA00022643"/>
    </source>
</evidence>
<keyword evidence="4 6" id="KW-0503">Monooxygenase</keyword>
<protein>
    <submittedName>
        <fullName evidence="6">Luciferase-like monooxygenase</fullName>
    </submittedName>
</protein>
<gene>
    <name evidence="6" type="ORF">CLV30_1192</name>
</gene>
<dbReference type="OrthoDB" id="143323at2"/>
<accession>A0A2P8DN23</accession>
<keyword evidence="3" id="KW-0560">Oxidoreductase</keyword>
<dbReference type="PANTHER" id="PTHR42847">
    <property type="entry name" value="ALKANESULFONATE MONOOXYGENASE"/>
    <property type="match status" value="1"/>
</dbReference>
<evidence type="ECO:0000256" key="3">
    <source>
        <dbReference type="ARBA" id="ARBA00023002"/>
    </source>
</evidence>
<dbReference type="GO" id="GO:0046306">
    <property type="term" value="P:alkanesulfonate catabolic process"/>
    <property type="evidence" value="ECO:0007669"/>
    <property type="project" value="TreeGrafter"/>
</dbReference>
<evidence type="ECO:0000259" key="5">
    <source>
        <dbReference type="Pfam" id="PF00296"/>
    </source>
</evidence>
<keyword evidence="7" id="KW-1185">Reference proteome</keyword>
<dbReference type="AlphaFoldDB" id="A0A2P8DN23"/>
<comment type="caution">
    <text evidence="6">The sequence shown here is derived from an EMBL/GenBank/DDBJ whole genome shotgun (WGS) entry which is preliminary data.</text>
</comment>
<dbReference type="Gene3D" id="3.20.20.30">
    <property type="entry name" value="Luciferase-like domain"/>
    <property type="match status" value="1"/>
</dbReference>
<dbReference type="InterPro" id="IPR050172">
    <property type="entry name" value="SsuD_RutA_monooxygenase"/>
</dbReference>
<dbReference type="InterPro" id="IPR011251">
    <property type="entry name" value="Luciferase-like_dom"/>
</dbReference>
<name>A0A2P8DN23_9ACTN</name>
<keyword evidence="1" id="KW-0285">Flavoprotein</keyword>
<organism evidence="6 7">
    <name type="scientific">Haloactinopolyspora alba</name>
    <dbReference type="NCBI Taxonomy" id="648780"/>
    <lineage>
        <taxon>Bacteria</taxon>
        <taxon>Bacillati</taxon>
        <taxon>Actinomycetota</taxon>
        <taxon>Actinomycetes</taxon>
        <taxon>Jiangellales</taxon>
        <taxon>Jiangellaceae</taxon>
        <taxon>Haloactinopolyspora</taxon>
    </lineage>
</organism>
<feature type="domain" description="Luciferase-like" evidence="5">
    <location>
        <begin position="7"/>
        <end position="239"/>
    </location>
</feature>
<sequence>MTSTEPRFGVMVLPDADASTLIDRFRQVEELGFDQLYLPDHVGNIFADDPPWLDGWTLASAAATATARVRVGTLVSNPILRPPAMLAKEAVTVDHLSGGRLELGIGGGVMAADHHAIGTPPWPVRERVARFAEYVRVLDEAMSSDGEPYSFDGEWYRVDGLPTRPMPLQRPRPPIIVGGQAPTMLRVAAERADVWNTNGLPEAGVDDNVARAAELNRHLDELCERAGRDPRSLRRSVLLWASTDPFASGTGLDELVERYQAAGMDDFSFAWPADEHLQELERAALKVIPALRET</sequence>
<reference evidence="6 7" key="1">
    <citation type="submission" date="2018-03" db="EMBL/GenBank/DDBJ databases">
        <title>Genomic Encyclopedia of Archaeal and Bacterial Type Strains, Phase II (KMG-II): from individual species to whole genera.</title>
        <authorList>
            <person name="Goeker M."/>
        </authorList>
    </citation>
    <scope>NUCLEOTIDE SEQUENCE [LARGE SCALE GENOMIC DNA]</scope>
    <source>
        <strain evidence="6 7">DSM 45211</strain>
    </source>
</reference>
<dbReference type="Proteomes" id="UP000243528">
    <property type="component" value="Unassembled WGS sequence"/>
</dbReference>
<evidence type="ECO:0000256" key="4">
    <source>
        <dbReference type="ARBA" id="ARBA00023033"/>
    </source>
</evidence>
<dbReference type="Pfam" id="PF00296">
    <property type="entry name" value="Bac_luciferase"/>
    <property type="match status" value="1"/>
</dbReference>
<evidence type="ECO:0000313" key="6">
    <source>
        <dbReference type="EMBL" id="PSK98621.1"/>
    </source>
</evidence>
<dbReference type="InterPro" id="IPR036661">
    <property type="entry name" value="Luciferase-like_sf"/>
</dbReference>
<dbReference type="EMBL" id="PYGE01000019">
    <property type="protein sequence ID" value="PSK98621.1"/>
    <property type="molecule type" value="Genomic_DNA"/>
</dbReference>
<dbReference type="SUPFAM" id="SSF51679">
    <property type="entry name" value="Bacterial luciferase-like"/>
    <property type="match status" value="1"/>
</dbReference>
<dbReference type="PANTHER" id="PTHR42847:SF4">
    <property type="entry name" value="ALKANESULFONATE MONOOXYGENASE-RELATED"/>
    <property type="match status" value="1"/>
</dbReference>